<evidence type="ECO:0000313" key="3">
    <source>
        <dbReference type="EMBL" id="RWS23703.1"/>
    </source>
</evidence>
<comment type="caution">
    <text evidence="3">The sequence shown here is derived from an EMBL/GenBank/DDBJ whole genome shotgun (WGS) entry which is preliminary data.</text>
</comment>
<dbReference type="AlphaFoldDB" id="A0A443S856"/>
<dbReference type="Proteomes" id="UP000288716">
    <property type="component" value="Unassembled WGS sequence"/>
</dbReference>
<keyword evidence="1" id="KW-0472">Membrane</keyword>
<keyword evidence="1" id="KW-0812">Transmembrane</keyword>
<reference evidence="3 4" key="1">
    <citation type="journal article" date="2018" name="Gigascience">
        <title>Genomes of trombidid mites reveal novel predicted allergens and laterally-transferred genes associated with secondary metabolism.</title>
        <authorList>
            <person name="Dong X."/>
            <person name="Chaisiri K."/>
            <person name="Xia D."/>
            <person name="Armstrong S.D."/>
            <person name="Fang Y."/>
            <person name="Donnelly M.J."/>
            <person name="Kadowaki T."/>
            <person name="McGarry J.W."/>
            <person name="Darby A.C."/>
            <person name="Makepeace B.L."/>
        </authorList>
    </citation>
    <scope>NUCLEOTIDE SEQUENCE [LARGE SCALE GENOMIC DNA]</scope>
    <source>
        <strain evidence="3">UoL-UT</strain>
    </source>
</reference>
<dbReference type="Gene3D" id="1.20.5.1200">
    <property type="entry name" value="Alpha-tocopherol transfer"/>
    <property type="match status" value="1"/>
</dbReference>
<dbReference type="Gene3D" id="1.10.8.20">
    <property type="entry name" value="N-terminal domain of phosphatidylinositol transfer protein sec14p"/>
    <property type="match status" value="1"/>
</dbReference>
<dbReference type="CDD" id="cd00170">
    <property type="entry name" value="SEC14"/>
    <property type="match status" value="1"/>
</dbReference>
<dbReference type="PANTHER" id="PTHR10174:SF208">
    <property type="entry name" value="CRAL-TRIO DOMAIN-CONTAINING PROTEIN DDB_G0278031"/>
    <property type="match status" value="1"/>
</dbReference>
<feature type="transmembrane region" description="Helical" evidence="1">
    <location>
        <begin position="183"/>
        <end position="201"/>
    </location>
</feature>
<dbReference type="EMBL" id="NCKV01006027">
    <property type="protein sequence ID" value="RWS23703.1"/>
    <property type="molecule type" value="Genomic_DNA"/>
</dbReference>
<feature type="domain" description="CRAL-TRIO" evidence="2">
    <location>
        <begin position="78"/>
        <end position="239"/>
    </location>
</feature>
<sequence>MCSQLTADEVSVLISFKQWIVAQQHLNHPKLDDKFLLRFLRNRKFNLQNACEMFEKYLKVRHLYPHCYQNLDINDCNVVDLFRRGYLFPLLERDPKGRTVIFVRSAIFNQKYGHKPTDLFRAITMTFEVLLDDELCQTNGFVYVFDQQNVCLSQVSYLGIREIQLLLQSGEKCLPVRHKEVHWLHLPFVISTIFYLIAGFVSEKLRKRLHFHSDLKSLHKTVPANILPEEYGDCHIYVQLLFTVYFLKGGKVSWKCMAHKWLKQLQENREKLISLDSMSLNNSRNEALK</sequence>
<dbReference type="PANTHER" id="PTHR10174">
    <property type="entry name" value="ALPHA-TOCOPHEROL TRANSFER PROTEIN-RELATED"/>
    <property type="match status" value="1"/>
</dbReference>
<dbReference type="VEuPathDB" id="VectorBase:LDEU008337"/>
<dbReference type="SMART" id="SM00516">
    <property type="entry name" value="SEC14"/>
    <property type="match status" value="1"/>
</dbReference>
<dbReference type="OrthoDB" id="1434354at2759"/>
<dbReference type="InterPro" id="IPR036273">
    <property type="entry name" value="CRAL/TRIO_N_dom_sf"/>
</dbReference>
<evidence type="ECO:0000313" key="4">
    <source>
        <dbReference type="Proteomes" id="UP000288716"/>
    </source>
</evidence>
<dbReference type="InterPro" id="IPR036865">
    <property type="entry name" value="CRAL-TRIO_dom_sf"/>
</dbReference>
<dbReference type="InterPro" id="IPR011074">
    <property type="entry name" value="CRAL/TRIO_N_dom"/>
</dbReference>
<dbReference type="Gene3D" id="3.40.525.10">
    <property type="entry name" value="CRAL-TRIO lipid binding domain"/>
    <property type="match status" value="1"/>
</dbReference>
<name>A0A443S856_9ACAR</name>
<gene>
    <name evidence="3" type="ORF">B4U80_09244</name>
</gene>
<dbReference type="SMART" id="SM01100">
    <property type="entry name" value="CRAL_TRIO_N"/>
    <property type="match status" value="1"/>
</dbReference>
<evidence type="ECO:0000259" key="2">
    <source>
        <dbReference type="PROSITE" id="PS50191"/>
    </source>
</evidence>
<dbReference type="STRING" id="299467.A0A443S856"/>
<evidence type="ECO:0000256" key="1">
    <source>
        <dbReference type="SAM" id="Phobius"/>
    </source>
</evidence>
<dbReference type="SUPFAM" id="SSF46938">
    <property type="entry name" value="CRAL/TRIO N-terminal domain"/>
    <property type="match status" value="1"/>
</dbReference>
<dbReference type="GO" id="GO:0016020">
    <property type="term" value="C:membrane"/>
    <property type="evidence" value="ECO:0007669"/>
    <property type="project" value="TreeGrafter"/>
</dbReference>
<dbReference type="GO" id="GO:1902936">
    <property type="term" value="F:phosphatidylinositol bisphosphate binding"/>
    <property type="evidence" value="ECO:0007669"/>
    <property type="project" value="TreeGrafter"/>
</dbReference>
<dbReference type="Pfam" id="PF03765">
    <property type="entry name" value="CRAL_TRIO_N"/>
    <property type="match status" value="1"/>
</dbReference>
<proteinExistence type="predicted"/>
<organism evidence="3 4">
    <name type="scientific">Leptotrombidium deliense</name>
    <dbReference type="NCBI Taxonomy" id="299467"/>
    <lineage>
        <taxon>Eukaryota</taxon>
        <taxon>Metazoa</taxon>
        <taxon>Ecdysozoa</taxon>
        <taxon>Arthropoda</taxon>
        <taxon>Chelicerata</taxon>
        <taxon>Arachnida</taxon>
        <taxon>Acari</taxon>
        <taxon>Acariformes</taxon>
        <taxon>Trombidiformes</taxon>
        <taxon>Prostigmata</taxon>
        <taxon>Anystina</taxon>
        <taxon>Parasitengona</taxon>
        <taxon>Trombiculoidea</taxon>
        <taxon>Trombiculidae</taxon>
        <taxon>Leptotrombidium</taxon>
    </lineage>
</organism>
<dbReference type="PRINTS" id="PR00180">
    <property type="entry name" value="CRETINALDHBP"/>
</dbReference>
<dbReference type="Pfam" id="PF00650">
    <property type="entry name" value="CRAL_TRIO"/>
    <property type="match status" value="1"/>
</dbReference>
<dbReference type="PROSITE" id="PS50191">
    <property type="entry name" value="CRAL_TRIO"/>
    <property type="match status" value="1"/>
</dbReference>
<keyword evidence="4" id="KW-1185">Reference proteome</keyword>
<keyword evidence="1" id="KW-1133">Transmembrane helix</keyword>
<dbReference type="SUPFAM" id="SSF52087">
    <property type="entry name" value="CRAL/TRIO domain"/>
    <property type="match status" value="1"/>
</dbReference>
<dbReference type="InterPro" id="IPR001251">
    <property type="entry name" value="CRAL-TRIO_dom"/>
</dbReference>
<protein>
    <submittedName>
        <fullName evidence="3">Clavesin-1-like protein</fullName>
    </submittedName>
</protein>
<accession>A0A443S856</accession>